<organism evidence="8 9">
    <name type="scientific">Campylobacter vicugnae</name>
    <dbReference type="NCBI Taxonomy" id="1660076"/>
    <lineage>
        <taxon>Bacteria</taxon>
        <taxon>Pseudomonadati</taxon>
        <taxon>Campylobacterota</taxon>
        <taxon>Epsilonproteobacteria</taxon>
        <taxon>Campylobacterales</taxon>
        <taxon>Campylobacteraceae</taxon>
        <taxon>Campylobacter</taxon>
    </lineage>
</organism>
<evidence type="ECO:0000259" key="7">
    <source>
        <dbReference type="SMART" id="SM00833"/>
    </source>
</evidence>
<dbReference type="InterPro" id="IPR003495">
    <property type="entry name" value="CobW/HypB/UreG_nucleotide-bd"/>
</dbReference>
<dbReference type="Pfam" id="PF02492">
    <property type="entry name" value="cobW"/>
    <property type="match status" value="1"/>
</dbReference>
<accession>A0A1X9T373</accession>
<dbReference type="InterPro" id="IPR011629">
    <property type="entry name" value="CobW-like_C"/>
</dbReference>
<dbReference type="PANTHER" id="PTHR13748:SF62">
    <property type="entry name" value="COBW DOMAIN-CONTAINING PROTEIN"/>
    <property type="match status" value="1"/>
</dbReference>
<comment type="similarity">
    <text evidence="4">Belongs to the SIMIBI class G3E GTPase family. ZNG1 subfamily.</text>
</comment>
<reference evidence="8 9" key="1">
    <citation type="journal article" date="2017" name="Genome Biol. Evol.">
        <title>Comparative Genomic Analysis Identifies a Campylobacter Clade Deficient in Selenium Metabolism.</title>
        <authorList>
            <person name="Miller W.G."/>
            <person name="Yee E."/>
            <person name="Lopes B.S."/>
            <person name="Chapman M.H."/>
            <person name="Huynh S."/>
            <person name="Bono J.L."/>
            <person name="Parker C.T."/>
            <person name="Strachan N.J.C."/>
            <person name="Forbes K.J."/>
        </authorList>
    </citation>
    <scope>NUCLEOTIDE SEQUENCE [LARGE SCALE GENOMIC DNA]</scope>
    <source>
        <strain evidence="8 9">RM8964</strain>
    </source>
</reference>
<comment type="catalytic activity">
    <reaction evidence="6">
        <text>GTP + H2O = GDP + phosphate + H(+)</text>
        <dbReference type="Rhea" id="RHEA:19669"/>
        <dbReference type="ChEBI" id="CHEBI:15377"/>
        <dbReference type="ChEBI" id="CHEBI:15378"/>
        <dbReference type="ChEBI" id="CHEBI:37565"/>
        <dbReference type="ChEBI" id="CHEBI:43474"/>
        <dbReference type="ChEBI" id="CHEBI:58189"/>
    </reaction>
    <physiologicalReaction direction="left-to-right" evidence="6">
        <dbReference type="Rhea" id="RHEA:19670"/>
    </physiologicalReaction>
</comment>
<dbReference type="Gene3D" id="3.40.50.300">
    <property type="entry name" value="P-loop containing nucleotide triphosphate hydrolases"/>
    <property type="match status" value="1"/>
</dbReference>
<feature type="domain" description="CobW C-terminal" evidence="7">
    <location>
        <begin position="214"/>
        <end position="307"/>
    </location>
</feature>
<proteinExistence type="inferred from homology"/>
<dbReference type="Proteomes" id="UP000194265">
    <property type="component" value="Chromosome"/>
</dbReference>
<dbReference type="Pfam" id="PF07683">
    <property type="entry name" value="CobW_C"/>
    <property type="match status" value="1"/>
</dbReference>
<dbReference type="EMBL" id="CP018791">
    <property type="protein sequence ID" value="ARR02849.1"/>
    <property type="molecule type" value="Genomic_DNA"/>
</dbReference>
<evidence type="ECO:0000256" key="3">
    <source>
        <dbReference type="ARBA" id="ARBA00023186"/>
    </source>
</evidence>
<evidence type="ECO:0000313" key="9">
    <source>
        <dbReference type="Proteomes" id="UP000194265"/>
    </source>
</evidence>
<sequence>MSKVKISIITGFLGSGKTTFLSEILSDIDSSNLAIIVNEFGQNSLDDTILNASYAKEKTTVIGSGCMCCNKRDDLIIKLKDILNSYELNGKRLDRVIIETTGLANPAPILWTVLSDPFLSNHFEIAGLFTCVDAINGLNHLNHQEAINQISASDSVIITKSDLNSDYNELCKTLKSIYAGVKIYDKRYIKFSDLFNDVKRDYSNIEQNSHTQGLSSISLNFNKPVEWSAFTIWLSLLLHRYGAQILRTKGIISTKQNHLISINSVCHIVHPPRHIDNLNGENPGSCLVIIAQNLDLNLVKESLKGFLKVELE</sequence>
<evidence type="ECO:0000256" key="1">
    <source>
        <dbReference type="ARBA" id="ARBA00022741"/>
    </source>
</evidence>
<dbReference type="Gene3D" id="3.30.1220.10">
    <property type="entry name" value="CobW-like, C-terminal domain"/>
    <property type="match status" value="1"/>
</dbReference>
<dbReference type="SUPFAM" id="SSF90002">
    <property type="entry name" value="Hypothetical protein YjiA, C-terminal domain"/>
    <property type="match status" value="1"/>
</dbReference>
<gene>
    <name evidence="8" type="ORF">CVIC8964_1465</name>
</gene>
<keyword evidence="3" id="KW-0143">Chaperone</keyword>
<evidence type="ECO:0000256" key="2">
    <source>
        <dbReference type="ARBA" id="ARBA00022801"/>
    </source>
</evidence>
<keyword evidence="1" id="KW-0547">Nucleotide-binding</keyword>
<evidence type="ECO:0000256" key="6">
    <source>
        <dbReference type="ARBA" id="ARBA00049117"/>
    </source>
</evidence>
<dbReference type="AlphaFoldDB" id="A0A1X9T373"/>
<dbReference type="InterPro" id="IPR036627">
    <property type="entry name" value="CobW-likC_sf"/>
</dbReference>
<evidence type="ECO:0000313" key="8">
    <source>
        <dbReference type="EMBL" id="ARR02849.1"/>
    </source>
</evidence>
<evidence type="ECO:0000256" key="5">
    <source>
        <dbReference type="ARBA" id="ARBA00045658"/>
    </source>
</evidence>
<dbReference type="InterPro" id="IPR027417">
    <property type="entry name" value="P-loop_NTPase"/>
</dbReference>
<name>A0A1X9T373_9BACT</name>
<dbReference type="SMART" id="SM00833">
    <property type="entry name" value="CobW_C"/>
    <property type="match status" value="1"/>
</dbReference>
<dbReference type="CDD" id="cd03112">
    <property type="entry name" value="CobW-like"/>
    <property type="match status" value="1"/>
</dbReference>
<dbReference type="GO" id="GO:0016787">
    <property type="term" value="F:hydrolase activity"/>
    <property type="evidence" value="ECO:0007669"/>
    <property type="project" value="UniProtKB-KW"/>
</dbReference>
<dbReference type="GO" id="GO:0005737">
    <property type="term" value="C:cytoplasm"/>
    <property type="evidence" value="ECO:0007669"/>
    <property type="project" value="TreeGrafter"/>
</dbReference>
<dbReference type="STRING" id="1660074.CVIC8964_1465"/>
<dbReference type="PANTHER" id="PTHR13748">
    <property type="entry name" value="COBW-RELATED"/>
    <property type="match status" value="1"/>
</dbReference>
<keyword evidence="2" id="KW-0378">Hydrolase</keyword>
<protein>
    <submittedName>
        <fullName evidence="8">GTPase YejR, G3E family protein</fullName>
    </submittedName>
</protein>
<comment type="function">
    <text evidence="5">Zinc chaperone that directly transfers zinc cofactor to target proteins, thereby activating them. Zinc is transferred from the CXCC motif in the GTPase domain to the zinc binding site in target proteins in a process requiring GTP hydrolysis.</text>
</comment>
<dbReference type="InterPro" id="IPR051316">
    <property type="entry name" value="Zinc-reg_GTPase_activator"/>
</dbReference>
<evidence type="ECO:0000256" key="4">
    <source>
        <dbReference type="ARBA" id="ARBA00034320"/>
    </source>
</evidence>
<dbReference type="GO" id="GO:0000166">
    <property type="term" value="F:nucleotide binding"/>
    <property type="evidence" value="ECO:0007669"/>
    <property type="project" value="UniProtKB-KW"/>
</dbReference>
<dbReference type="RefSeq" id="WP_086248990.1">
    <property type="nucleotide sequence ID" value="NZ_CP018791.1"/>
</dbReference>
<dbReference type="SUPFAM" id="SSF52540">
    <property type="entry name" value="P-loop containing nucleoside triphosphate hydrolases"/>
    <property type="match status" value="1"/>
</dbReference>
<dbReference type="OrthoDB" id="9808822at2"/>